<evidence type="ECO:0000259" key="1">
    <source>
        <dbReference type="Pfam" id="PF01636"/>
    </source>
</evidence>
<sequence>MVFAHLDGRSLTADDVRADWPRVVDLLRRVHGGLARHLTGPAPCFWVFHVLRDYAATIAAGNGRPAADLARFTDLAGRLEAAQVPLPVTFGHHDLLPANIFEAGGRLWLIDWEYGGFGTAMFDLANLAGNAGLEPGEDEALLAAWFDAPDPAIRRAFAAMKVASLLREAMWSMVGELHMTAPGVDYAAYSAETLARFEAALAAFEDDGR</sequence>
<reference evidence="2 3" key="1">
    <citation type="submission" date="2016-07" db="EMBL/GenBank/DDBJ databases">
        <title>Draft Genome Sequence of Methylobrevis pamukkalensis PK2.</title>
        <authorList>
            <person name="Vasilenko O.V."/>
            <person name="Doronina N.V."/>
            <person name="Shmareva M.N."/>
            <person name="Tarlachkov S.V."/>
            <person name="Mustakhimov I."/>
            <person name="Trotsenko Y.A."/>
        </authorList>
    </citation>
    <scope>NUCLEOTIDE SEQUENCE [LARGE SCALE GENOMIC DNA]</scope>
    <source>
        <strain evidence="2 3">PK2</strain>
    </source>
</reference>
<name>A0A1E3H902_9HYPH</name>
<dbReference type="Gene3D" id="3.90.1200.10">
    <property type="match status" value="1"/>
</dbReference>
<evidence type="ECO:0000313" key="2">
    <source>
        <dbReference type="EMBL" id="ODN72276.1"/>
    </source>
</evidence>
<dbReference type="GO" id="GO:0016301">
    <property type="term" value="F:kinase activity"/>
    <property type="evidence" value="ECO:0007669"/>
    <property type="project" value="UniProtKB-KW"/>
</dbReference>
<dbReference type="SUPFAM" id="SSF56112">
    <property type="entry name" value="Protein kinase-like (PK-like)"/>
    <property type="match status" value="1"/>
</dbReference>
<keyword evidence="2" id="KW-0808">Transferase</keyword>
<dbReference type="InterPro" id="IPR002575">
    <property type="entry name" value="Aminoglycoside_PTrfase"/>
</dbReference>
<feature type="domain" description="Aminoglycoside phosphotransferase" evidence="1">
    <location>
        <begin position="2"/>
        <end position="154"/>
    </location>
</feature>
<keyword evidence="2" id="KW-0418">Kinase</keyword>
<accession>A0A1E3H902</accession>
<protein>
    <submittedName>
        <fullName evidence="2">Choline/ethanolamine kinase</fullName>
    </submittedName>
</protein>
<evidence type="ECO:0000313" key="3">
    <source>
        <dbReference type="Proteomes" id="UP000094622"/>
    </source>
</evidence>
<organism evidence="2 3">
    <name type="scientific">Methylobrevis pamukkalensis</name>
    <dbReference type="NCBI Taxonomy" id="1439726"/>
    <lineage>
        <taxon>Bacteria</taxon>
        <taxon>Pseudomonadati</taxon>
        <taxon>Pseudomonadota</taxon>
        <taxon>Alphaproteobacteria</taxon>
        <taxon>Hyphomicrobiales</taxon>
        <taxon>Pleomorphomonadaceae</taxon>
        <taxon>Methylobrevis</taxon>
    </lineage>
</organism>
<dbReference type="RefSeq" id="WP_342586186.1">
    <property type="nucleotide sequence ID" value="NZ_MCRJ01000004.1"/>
</dbReference>
<dbReference type="AlphaFoldDB" id="A0A1E3H902"/>
<dbReference type="Pfam" id="PF01636">
    <property type="entry name" value="APH"/>
    <property type="match status" value="1"/>
</dbReference>
<dbReference type="Proteomes" id="UP000094622">
    <property type="component" value="Unassembled WGS sequence"/>
</dbReference>
<dbReference type="InterPro" id="IPR011009">
    <property type="entry name" value="Kinase-like_dom_sf"/>
</dbReference>
<keyword evidence="3" id="KW-1185">Reference proteome</keyword>
<dbReference type="EMBL" id="MCRJ01000004">
    <property type="protein sequence ID" value="ODN72276.1"/>
    <property type="molecule type" value="Genomic_DNA"/>
</dbReference>
<proteinExistence type="predicted"/>
<comment type="caution">
    <text evidence="2">The sequence shown here is derived from an EMBL/GenBank/DDBJ whole genome shotgun (WGS) entry which is preliminary data.</text>
</comment>
<gene>
    <name evidence="2" type="ORF">A6302_00341</name>
</gene>